<dbReference type="PROSITE" id="PS51770">
    <property type="entry name" value="HOTDOG_ACOT"/>
    <property type="match status" value="2"/>
</dbReference>
<dbReference type="GO" id="GO:0006637">
    <property type="term" value="P:acyl-CoA metabolic process"/>
    <property type="evidence" value="ECO:0007669"/>
    <property type="project" value="TreeGrafter"/>
</dbReference>
<dbReference type="InterPro" id="IPR006683">
    <property type="entry name" value="Thioestr_dom"/>
</dbReference>
<dbReference type="PANTHER" id="PTHR11049:SF16">
    <property type="entry name" value="PROTEIN VDLD"/>
    <property type="match status" value="1"/>
</dbReference>
<dbReference type="GO" id="GO:0052816">
    <property type="term" value="F:long-chain fatty acyl-CoA hydrolase activity"/>
    <property type="evidence" value="ECO:0007669"/>
    <property type="project" value="TreeGrafter"/>
</dbReference>
<feature type="domain" description="HotDog ACOT-type" evidence="2">
    <location>
        <begin position="78"/>
        <end position="190"/>
    </location>
</feature>
<dbReference type="PANTHER" id="PTHR11049">
    <property type="entry name" value="ACYL COENZYME A THIOESTER HYDROLASE"/>
    <property type="match status" value="1"/>
</dbReference>
<dbReference type="CDD" id="cd03442">
    <property type="entry name" value="BFIT_BACH"/>
    <property type="match status" value="2"/>
</dbReference>
<dbReference type="AlphaFoldDB" id="A0A7S1X639"/>
<name>A0A7S1X639_9CHLO</name>
<dbReference type="SUPFAM" id="SSF54637">
    <property type="entry name" value="Thioesterase/thiol ester dehydrase-isomerase"/>
    <property type="match status" value="2"/>
</dbReference>
<gene>
    <name evidence="3" type="ORF">TCHU04912_LOCUS14379</name>
</gene>
<keyword evidence="1" id="KW-0378">Hydrolase</keyword>
<proteinExistence type="predicted"/>
<dbReference type="EMBL" id="HBGG01027878">
    <property type="protein sequence ID" value="CAD9212140.1"/>
    <property type="molecule type" value="Transcribed_RNA"/>
</dbReference>
<feature type="domain" description="HotDog ACOT-type" evidence="2">
    <location>
        <begin position="276"/>
        <end position="391"/>
    </location>
</feature>
<dbReference type="Pfam" id="PF03061">
    <property type="entry name" value="4HBT"/>
    <property type="match status" value="2"/>
</dbReference>
<accession>A0A7S1X639</accession>
<dbReference type="GO" id="GO:0005829">
    <property type="term" value="C:cytosol"/>
    <property type="evidence" value="ECO:0007669"/>
    <property type="project" value="TreeGrafter"/>
</dbReference>
<evidence type="ECO:0000256" key="1">
    <source>
        <dbReference type="ARBA" id="ARBA00022801"/>
    </source>
</evidence>
<protein>
    <recommendedName>
        <fullName evidence="2">HotDog ACOT-type domain-containing protein</fullName>
    </recommendedName>
</protein>
<evidence type="ECO:0000259" key="2">
    <source>
        <dbReference type="PROSITE" id="PS51770"/>
    </source>
</evidence>
<dbReference type="InterPro" id="IPR040170">
    <property type="entry name" value="Cytosol_ACT"/>
</dbReference>
<dbReference type="Gene3D" id="3.10.129.10">
    <property type="entry name" value="Hotdog Thioesterase"/>
    <property type="match status" value="2"/>
</dbReference>
<dbReference type="InterPro" id="IPR033120">
    <property type="entry name" value="HOTDOG_ACOT"/>
</dbReference>
<organism evidence="3">
    <name type="scientific">Tetraselmis chuii</name>
    <dbReference type="NCBI Taxonomy" id="63592"/>
    <lineage>
        <taxon>Eukaryota</taxon>
        <taxon>Viridiplantae</taxon>
        <taxon>Chlorophyta</taxon>
        <taxon>core chlorophytes</taxon>
        <taxon>Chlorodendrophyceae</taxon>
        <taxon>Chlorodendrales</taxon>
        <taxon>Chlorodendraceae</taxon>
        <taxon>Tetraselmis</taxon>
    </lineage>
</organism>
<sequence>MTQGDGSSCNCSCAARLEDAMARLAAMEERLATMEKSGSGSGSDVTKPKAIAPPFTSATSVLESLPTGGVPATELPLASTRVVMQQLCFPADCGKSGVCFGGTVLSWVDICAGLASKVVARGPCVTASVDSVHFLKPVMVNSIVIVEAMVTCTFSSSMEISVSVLEESPVTGERSKCCHAYLTFVALKSLKKPDNPNPKLLPTILATNADEEAVIAGAARRREQRLAKRAEAKKNPRPDTSLKPLTHFSREMVVPDTTVMRKEASAKGSSQSMDPKISLSHLTHVVMPQNANVLGITFGGQVLSWVEQAAYLSATRLNVSGHMLTVAMDAVSFKEPTKVGDILYFTAVVTAVFKSSVEVMVSVFGEHPFEDDKDPFFVLDAFVTFVSVDDSVAPQTLQFELKPASEHEVQRMEDAKQRRQERLELRQGALTM</sequence>
<evidence type="ECO:0000313" key="3">
    <source>
        <dbReference type="EMBL" id="CAD9212140.1"/>
    </source>
</evidence>
<dbReference type="InterPro" id="IPR029069">
    <property type="entry name" value="HotDog_dom_sf"/>
</dbReference>
<reference evidence="3" key="1">
    <citation type="submission" date="2021-01" db="EMBL/GenBank/DDBJ databases">
        <authorList>
            <person name="Corre E."/>
            <person name="Pelletier E."/>
            <person name="Niang G."/>
            <person name="Scheremetjew M."/>
            <person name="Finn R."/>
            <person name="Kale V."/>
            <person name="Holt S."/>
            <person name="Cochrane G."/>
            <person name="Meng A."/>
            <person name="Brown T."/>
            <person name="Cohen L."/>
        </authorList>
    </citation>
    <scope>NUCLEOTIDE SEQUENCE</scope>
    <source>
        <strain evidence="3">PLY429</strain>
    </source>
</reference>